<feature type="compositionally biased region" description="Basic and acidic residues" evidence="1">
    <location>
        <begin position="305"/>
        <end position="319"/>
    </location>
</feature>
<feature type="transmembrane region" description="Helical" evidence="2">
    <location>
        <begin position="71"/>
        <end position="91"/>
    </location>
</feature>
<dbReference type="Proteomes" id="UP001611263">
    <property type="component" value="Unassembled WGS sequence"/>
</dbReference>
<sequence>MAKPTPWGRSADTDAVRSSFAGTPGSAGATDPARDRIQRWNERRAAATALLRRARGRADDIRTAPRLTGKWGYVFSALGGIVAFILMFQHWMVANGPDGTAAATAFGRIDTTTRYLSVWSSKGAPPAADLTGSWAVTASAAIAVCLAAVAIYIVTDSPRFARIATGASVLTAILVVVNLLYLTSRQKSLKDMTARRWDLGGQIGSWIDWAFNDGTKPVAGLNRIDYVASGTVTTAAIAAVVTAVAGAVVAVAMVPRRTDGSPWSWIPWRVSVSRATTSNYVATGADRTPAPAPAPAVETPAAEPEGVRGVESDPPDDARPPGTPQR</sequence>
<gene>
    <name evidence="3" type="ORF">ACH4WX_07895</name>
</gene>
<keyword evidence="2" id="KW-0812">Transmembrane</keyword>
<feature type="transmembrane region" description="Helical" evidence="2">
    <location>
        <begin position="226"/>
        <end position="254"/>
    </location>
</feature>
<accession>A0ABW7THY6</accession>
<dbReference type="GeneID" id="93505227"/>
<protein>
    <submittedName>
        <fullName evidence="3">Uncharacterized protein</fullName>
    </submittedName>
</protein>
<evidence type="ECO:0000313" key="3">
    <source>
        <dbReference type="EMBL" id="MFI1460631.1"/>
    </source>
</evidence>
<reference evidence="3 4" key="1">
    <citation type="submission" date="2024-10" db="EMBL/GenBank/DDBJ databases">
        <title>The Natural Products Discovery Center: Release of the First 8490 Sequenced Strains for Exploring Actinobacteria Biosynthetic Diversity.</title>
        <authorList>
            <person name="Kalkreuter E."/>
            <person name="Kautsar S.A."/>
            <person name="Yang D."/>
            <person name="Bader C.D."/>
            <person name="Teijaro C.N."/>
            <person name="Fluegel L."/>
            <person name="Davis C.M."/>
            <person name="Simpson J.R."/>
            <person name="Lauterbach L."/>
            <person name="Steele A.D."/>
            <person name="Gui C."/>
            <person name="Meng S."/>
            <person name="Li G."/>
            <person name="Viehrig K."/>
            <person name="Ye F."/>
            <person name="Su P."/>
            <person name="Kiefer A.F."/>
            <person name="Nichols A."/>
            <person name="Cepeda A.J."/>
            <person name="Yan W."/>
            <person name="Fan B."/>
            <person name="Jiang Y."/>
            <person name="Adhikari A."/>
            <person name="Zheng C.-J."/>
            <person name="Schuster L."/>
            <person name="Cowan T.M."/>
            <person name="Smanski M.J."/>
            <person name="Chevrette M.G."/>
            <person name="De Carvalho L.P.S."/>
            <person name="Shen B."/>
        </authorList>
    </citation>
    <scope>NUCLEOTIDE SEQUENCE [LARGE SCALE GENOMIC DNA]</scope>
    <source>
        <strain evidence="3 4">NPDC020568</strain>
    </source>
</reference>
<organism evidence="3 4">
    <name type="scientific">Nocardia carnea</name>
    <dbReference type="NCBI Taxonomy" id="37328"/>
    <lineage>
        <taxon>Bacteria</taxon>
        <taxon>Bacillati</taxon>
        <taxon>Actinomycetota</taxon>
        <taxon>Actinomycetes</taxon>
        <taxon>Mycobacteriales</taxon>
        <taxon>Nocardiaceae</taxon>
        <taxon>Nocardia</taxon>
    </lineage>
</organism>
<keyword evidence="2" id="KW-1133">Transmembrane helix</keyword>
<feature type="region of interest" description="Disordered" evidence="1">
    <location>
        <begin position="282"/>
        <end position="326"/>
    </location>
</feature>
<evidence type="ECO:0000256" key="2">
    <source>
        <dbReference type="SAM" id="Phobius"/>
    </source>
</evidence>
<name>A0ABW7THY6_9NOCA</name>
<feature type="region of interest" description="Disordered" evidence="1">
    <location>
        <begin position="1"/>
        <end position="33"/>
    </location>
</feature>
<feature type="compositionally biased region" description="Low complexity" evidence="1">
    <location>
        <begin position="295"/>
        <end position="304"/>
    </location>
</feature>
<feature type="transmembrane region" description="Helical" evidence="2">
    <location>
        <begin position="161"/>
        <end position="182"/>
    </location>
</feature>
<feature type="transmembrane region" description="Helical" evidence="2">
    <location>
        <begin position="134"/>
        <end position="154"/>
    </location>
</feature>
<proteinExistence type="predicted"/>
<keyword evidence="4" id="KW-1185">Reference proteome</keyword>
<keyword evidence="2" id="KW-0472">Membrane</keyword>
<evidence type="ECO:0000256" key="1">
    <source>
        <dbReference type="SAM" id="MobiDB-lite"/>
    </source>
</evidence>
<dbReference type="EMBL" id="JBIRUQ010000001">
    <property type="protein sequence ID" value="MFI1460631.1"/>
    <property type="molecule type" value="Genomic_DNA"/>
</dbReference>
<evidence type="ECO:0000313" key="4">
    <source>
        <dbReference type="Proteomes" id="UP001611263"/>
    </source>
</evidence>
<dbReference type="RefSeq" id="WP_033246176.1">
    <property type="nucleotide sequence ID" value="NZ_JBIRUQ010000001.1"/>
</dbReference>
<comment type="caution">
    <text evidence="3">The sequence shown here is derived from an EMBL/GenBank/DDBJ whole genome shotgun (WGS) entry which is preliminary data.</text>
</comment>